<dbReference type="OrthoDB" id="9778722at2"/>
<gene>
    <name evidence="4 8" type="primary">rplB</name>
    <name evidence="8" type="ORF">Pan265_16260</name>
</gene>
<comment type="function">
    <text evidence="4">One of the primary rRNA binding proteins. Required for association of the 30S and 50S subunits to form the 70S ribosome, for tRNA binding and peptide bond formation. It has been suggested to have peptidyltransferase activity; this is somewhat controversial. Makes several contacts with the 16S rRNA in the 70S ribosome.</text>
</comment>
<dbReference type="Gene3D" id="2.40.50.140">
    <property type="entry name" value="Nucleic acid-binding proteins"/>
    <property type="match status" value="1"/>
</dbReference>
<dbReference type="FunFam" id="2.30.30.30:FF:000001">
    <property type="entry name" value="50S ribosomal protein L2"/>
    <property type="match status" value="1"/>
</dbReference>
<dbReference type="AlphaFoldDB" id="A0A518BXS0"/>
<dbReference type="NCBIfam" id="TIGR01171">
    <property type="entry name" value="rplB_bact"/>
    <property type="match status" value="1"/>
</dbReference>
<dbReference type="GO" id="GO:0015934">
    <property type="term" value="C:large ribosomal subunit"/>
    <property type="evidence" value="ECO:0007669"/>
    <property type="project" value="InterPro"/>
</dbReference>
<accession>A0A518BXS0</accession>
<dbReference type="PANTHER" id="PTHR13691">
    <property type="entry name" value="RIBOSOMAL PROTEIN L2"/>
    <property type="match status" value="1"/>
</dbReference>
<organism evidence="8 9">
    <name type="scientific">Mucisphaera calidilacus</name>
    <dbReference type="NCBI Taxonomy" id="2527982"/>
    <lineage>
        <taxon>Bacteria</taxon>
        <taxon>Pseudomonadati</taxon>
        <taxon>Planctomycetota</taxon>
        <taxon>Phycisphaerae</taxon>
        <taxon>Phycisphaerales</taxon>
        <taxon>Phycisphaeraceae</taxon>
        <taxon>Mucisphaera</taxon>
    </lineage>
</organism>
<feature type="domain" description="Large ribosomal subunit protein uL2 C-terminal" evidence="6">
    <location>
        <begin position="126"/>
        <end position="254"/>
    </location>
</feature>
<feature type="compositionally biased region" description="Basic residues" evidence="5">
    <location>
        <begin position="258"/>
        <end position="278"/>
    </location>
</feature>
<dbReference type="EMBL" id="CP036280">
    <property type="protein sequence ID" value="QDU71773.1"/>
    <property type="molecule type" value="Genomic_DNA"/>
</dbReference>
<proteinExistence type="inferred from homology"/>
<dbReference type="GO" id="GO:0016740">
    <property type="term" value="F:transferase activity"/>
    <property type="evidence" value="ECO:0007669"/>
    <property type="project" value="InterPro"/>
</dbReference>
<dbReference type="FunFam" id="2.40.50.140:FF:000003">
    <property type="entry name" value="50S ribosomal protein L2"/>
    <property type="match status" value="1"/>
</dbReference>
<dbReference type="Gene3D" id="2.30.30.30">
    <property type="match status" value="1"/>
</dbReference>
<dbReference type="PANTHER" id="PTHR13691:SF5">
    <property type="entry name" value="LARGE RIBOSOMAL SUBUNIT PROTEIN UL2M"/>
    <property type="match status" value="1"/>
</dbReference>
<dbReference type="KEGG" id="mcad:Pan265_16260"/>
<dbReference type="InterPro" id="IPR022666">
    <property type="entry name" value="Ribosomal_uL2_RNA-bd_dom"/>
</dbReference>
<comment type="similarity">
    <text evidence="1 4">Belongs to the universal ribosomal protein uL2 family.</text>
</comment>
<dbReference type="SUPFAM" id="SSF50104">
    <property type="entry name" value="Translation proteins SH3-like domain"/>
    <property type="match status" value="1"/>
</dbReference>
<sequence length="286" mass="31390">MAIRIYKRTTAGRRNASVNLYSEVTKKSPEKSLLVAKPKKGGRNHHGKITTQCRGGGAKKRYRKIDFRRRDKDGIEATVIGIEYDPNRSSNIALLEYADGEKRYILAPIGLKDGDRLVASEEGAEPKVGNSMPISKIPTGLLIHSVELVRGKGAQICRSAGSYARLSNREGRWATLVLPSGEIRQVPVEARATIGQVGNTDHNRVVLGKAGRARHLGKRPKTRGVARNHHDHPMGGGDGKSKGNRPPASKTGVLAKGGRTRKHGKNSNKRILRRRVSKRYGQLKLK</sequence>
<dbReference type="HAMAP" id="MF_01320_B">
    <property type="entry name" value="Ribosomal_uL2_B"/>
    <property type="match status" value="1"/>
</dbReference>
<dbReference type="SMART" id="SM01383">
    <property type="entry name" value="Ribosomal_L2"/>
    <property type="match status" value="1"/>
</dbReference>
<evidence type="ECO:0000313" key="8">
    <source>
        <dbReference type="EMBL" id="QDU71773.1"/>
    </source>
</evidence>
<dbReference type="InterPro" id="IPR002171">
    <property type="entry name" value="Ribosomal_uL2"/>
</dbReference>
<keyword evidence="9" id="KW-1185">Reference proteome</keyword>
<dbReference type="InterPro" id="IPR005880">
    <property type="entry name" value="Ribosomal_uL2_bac/org-type"/>
</dbReference>
<keyword evidence="2 4" id="KW-0689">Ribosomal protein</keyword>
<evidence type="ECO:0000256" key="4">
    <source>
        <dbReference type="HAMAP-Rule" id="MF_01320"/>
    </source>
</evidence>
<feature type="compositionally biased region" description="Basic residues" evidence="5">
    <location>
        <begin position="213"/>
        <end position="230"/>
    </location>
</feature>
<evidence type="ECO:0000256" key="2">
    <source>
        <dbReference type="ARBA" id="ARBA00022980"/>
    </source>
</evidence>
<evidence type="ECO:0000259" key="6">
    <source>
        <dbReference type="SMART" id="SM01382"/>
    </source>
</evidence>
<keyword evidence="4" id="KW-0694">RNA-binding</keyword>
<dbReference type="SMART" id="SM01382">
    <property type="entry name" value="Ribosomal_L2_C"/>
    <property type="match status" value="1"/>
</dbReference>
<keyword evidence="4" id="KW-0699">rRNA-binding</keyword>
<dbReference type="InterPro" id="IPR014726">
    <property type="entry name" value="Ribosomal_uL2_dom3"/>
</dbReference>
<name>A0A518BXS0_9BACT</name>
<comment type="subunit">
    <text evidence="4">Part of the 50S ribosomal subunit. Forms a bridge to the 30S subunit in the 70S ribosome.</text>
</comment>
<feature type="region of interest" description="Disordered" evidence="5">
    <location>
        <begin position="213"/>
        <end position="286"/>
    </location>
</feature>
<evidence type="ECO:0000256" key="3">
    <source>
        <dbReference type="ARBA" id="ARBA00023274"/>
    </source>
</evidence>
<dbReference type="RefSeq" id="WP_145445974.1">
    <property type="nucleotide sequence ID" value="NZ_CP036280.1"/>
</dbReference>
<dbReference type="InterPro" id="IPR022669">
    <property type="entry name" value="Ribosomal_uL2_C"/>
</dbReference>
<dbReference type="PIRSF" id="PIRSF002158">
    <property type="entry name" value="Ribosomal_L2"/>
    <property type="match status" value="1"/>
</dbReference>
<dbReference type="InterPro" id="IPR014722">
    <property type="entry name" value="Rib_uL2_dom2"/>
</dbReference>
<dbReference type="Gene3D" id="4.10.950.10">
    <property type="entry name" value="Ribosomal protein L2, domain 3"/>
    <property type="match status" value="1"/>
</dbReference>
<dbReference type="GO" id="GO:0002181">
    <property type="term" value="P:cytoplasmic translation"/>
    <property type="evidence" value="ECO:0007669"/>
    <property type="project" value="TreeGrafter"/>
</dbReference>
<evidence type="ECO:0000259" key="7">
    <source>
        <dbReference type="SMART" id="SM01383"/>
    </source>
</evidence>
<dbReference type="GO" id="GO:0003735">
    <property type="term" value="F:structural constituent of ribosome"/>
    <property type="evidence" value="ECO:0007669"/>
    <property type="project" value="InterPro"/>
</dbReference>
<dbReference type="Proteomes" id="UP000320386">
    <property type="component" value="Chromosome"/>
</dbReference>
<evidence type="ECO:0000313" key="9">
    <source>
        <dbReference type="Proteomes" id="UP000320386"/>
    </source>
</evidence>
<dbReference type="InterPro" id="IPR012340">
    <property type="entry name" value="NA-bd_OB-fold"/>
</dbReference>
<dbReference type="Pfam" id="PF03947">
    <property type="entry name" value="Ribosomal_L2_C"/>
    <property type="match status" value="1"/>
</dbReference>
<dbReference type="Pfam" id="PF00181">
    <property type="entry name" value="Ribosomal_L2_N"/>
    <property type="match status" value="1"/>
</dbReference>
<reference evidence="8 9" key="1">
    <citation type="submission" date="2019-02" db="EMBL/GenBank/DDBJ databases">
        <title>Deep-cultivation of Planctomycetes and their phenomic and genomic characterization uncovers novel biology.</title>
        <authorList>
            <person name="Wiegand S."/>
            <person name="Jogler M."/>
            <person name="Boedeker C."/>
            <person name="Pinto D."/>
            <person name="Vollmers J."/>
            <person name="Rivas-Marin E."/>
            <person name="Kohn T."/>
            <person name="Peeters S.H."/>
            <person name="Heuer A."/>
            <person name="Rast P."/>
            <person name="Oberbeckmann S."/>
            <person name="Bunk B."/>
            <person name="Jeske O."/>
            <person name="Meyerdierks A."/>
            <person name="Storesund J.E."/>
            <person name="Kallscheuer N."/>
            <person name="Luecker S."/>
            <person name="Lage O.M."/>
            <person name="Pohl T."/>
            <person name="Merkel B.J."/>
            <person name="Hornburger P."/>
            <person name="Mueller R.-W."/>
            <person name="Bruemmer F."/>
            <person name="Labrenz M."/>
            <person name="Spormann A.M."/>
            <person name="Op den Camp H."/>
            <person name="Overmann J."/>
            <person name="Amann R."/>
            <person name="Jetten M.S.M."/>
            <person name="Mascher T."/>
            <person name="Medema M.H."/>
            <person name="Devos D.P."/>
            <person name="Kaster A.-K."/>
            <person name="Ovreas L."/>
            <person name="Rohde M."/>
            <person name="Galperin M.Y."/>
            <person name="Jogler C."/>
        </authorList>
    </citation>
    <scope>NUCLEOTIDE SEQUENCE [LARGE SCALE GENOMIC DNA]</scope>
    <source>
        <strain evidence="8 9">Pan265</strain>
    </source>
</reference>
<protein>
    <recommendedName>
        <fullName evidence="4">Large ribosomal subunit protein uL2</fullName>
    </recommendedName>
</protein>
<dbReference type="SUPFAM" id="SSF50249">
    <property type="entry name" value="Nucleic acid-binding proteins"/>
    <property type="match status" value="1"/>
</dbReference>
<feature type="domain" description="Large ribosomal subunit protein uL2 RNA-binding" evidence="7">
    <location>
        <begin position="42"/>
        <end position="119"/>
    </location>
</feature>
<keyword evidence="3 4" id="KW-0687">Ribonucleoprotein</keyword>
<evidence type="ECO:0000256" key="5">
    <source>
        <dbReference type="SAM" id="MobiDB-lite"/>
    </source>
</evidence>
<dbReference type="InterPro" id="IPR008991">
    <property type="entry name" value="Translation_prot_SH3-like_sf"/>
</dbReference>
<evidence type="ECO:0000256" key="1">
    <source>
        <dbReference type="ARBA" id="ARBA00005636"/>
    </source>
</evidence>
<dbReference type="GO" id="GO:0019843">
    <property type="term" value="F:rRNA binding"/>
    <property type="evidence" value="ECO:0007669"/>
    <property type="project" value="UniProtKB-UniRule"/>
</dbReference>